<gene>
    <name evidence="7" type="ordered locus">HFX_2495</name>
    <name evidence="8" type="ORF">BM92_13280</name>
    <name evidence="9" type="ORF">C439_14279</name>
    <name evidence="10" type="ORF">E6P09_14300</name>
</gene>
<evidence type="ECO:0000313" key="11">
    <source>
        <dbReference type="Proteomes" id="UP000006469"/>
    </source>
</evidence>
<reference evidence="7" key="5">
    <citation type="submission" date="2014-05" db="EMBL/GenBank/DDBJ databases">
        <authorList>
            <person name="Wang L."/>
            <person name="Yang H."/>
            <person name="Xiang H."/>
        </authorList>
    </citation>
    <scope>NUCLEOTIDE SEQUENCE</scope>
    <source>
        <strain evidence="7">CGMCC 1.2087</strain>
    </source>
</reference>
<evidence type="ECO:0000313" key="9">
    <source>
        <dbReference type="EMBL" id="ELZ99728.1"/>
    </source>
</evidence>
<dbReference type="HOGENOM" id="CLU_1292008_0_0_2"/>
<keyword evidence="5" id="KW-0472">Membrane</keyword>
<dbReference type="InterPro" id="IPR035896">
    <property type="entry name" value="AN1-like_Znf"/>
</dbReference>
<reference evidence="7" key="1">
    <citation type="journal article" date="2012" name="Appl. Environ. Microbiol.">
        <title>Identification of the haloarchaeal phasin (PhaP) that functions in polyhydroxyalkanoate accumulation and granule formation in Haloferax mediterranei.</title>
        <authorList>
            <person name="Cai S."/>
            <person name="Cai L."/>
            <person name="Liu H."/>
            <person name="Liu X."/>
            <person name="Han J."/>
            <person name="Zhou J."/>
            <person name="Xiang H."/>
        </authorList>
    </citation>
    <scope>NUCLEOTIDE SEQUENCE</scope>
    <source>
        <strain evidence="7">CGMCC 1.2087</strain>
    </source>
</reference>
<dbReference type="Proteomes" id="UP000011603">
    <property type="component" value="Unassembled WGS sequence"/>
</dbReference>
<dbReference type="InterPro" id="IPR000058">
    <property type="entry name" value="Znf_AN1"/>
</dbReference>
<dbReference type="EMBL" id="AOLO01000011">
    <property type="protein sequence ID" value="ELZ99728.1"/>
    <property type="molecule type" value="Genomic_DNA"/>
</dbReference>
<name>I3R7G8_HALMT</name>
<organism evidence="7 11">
    <name type="scientific">Haloferax mediterranei (strain ATCC 33500 / DSM 1411 / JCM 8866 / NBRC 14739 / NCIMB 2177 / R-4)</name>
    <name type="common">Halobacterium mediterranei</name>
    <dbReference type="NCBI Taxonomy" id="523841"/>
    <lineage>
        <taxon>Archaea</taxon>
        <taxon>Methanobacteriati</taxon>
        <taxon>Methanobacteriota</taxon>
        <taxon>Stenosarchaea group</taxon>
        <taxon>Halobacteria</taxon>
        <taxon>Halobacteriales</taxon>
        <taxon>Haloferacaceae</taxon>
        <taxon>Haloferax</taxon>
    </lineage>
</organism>
<keyword evidence="5" id="KW-0812">Transmembrane</keyword>
<evidence type="ECO:0000313" key="14">
    <source>
        <dbReference type="Proteomes" id="UP000299011"/>
    </source>
</evidence>
<evidence type="ECO:0000259" key="6">
    <source>
        <dbReference type="SMART" id="SM00154"/>
    </source>
</evidence>
<dbReference type="SMART" id="SM00154">
    <property type="entry name" value="ZnF_AN1"/>
    <property type="match status" value="1"/>
</dbReference>
<dbReference type="AlphaFoldDB" id="I3R7G8"/>
<dbReference type="Proteomes" id="UP000006469">
    <property type="component" value="Chromosome"/>
</dbReference>
<feature type="transmembrane region" description="Helical" evidence="5">
    <location>
        <begin position="192"/>
        <end position="212"/>
    </location>
</feature>
<dbReference type="EMBL" id="CP007551">
    <property type="protein sequence ID" value="AHZ23553.1"/>
    <property type="molecule type" value="Genomic_DNA"/>
</dbReference>
<dbReference type="SUPFAM" id="SSF118310">
    <property type="entry name" value="AN1-like Zinc finger"/>
    <property type="match status" value="1"/>
</dbReference>
<sequence length="213" mass="23619">MRGNKQAHSCDACGDELEHLFYQCNYCGDGFCPEHRIPEKHGCVGLALTLSLEDKWFIQNKDDERSVVTAEGTDPSQVDETVKHLEQKSNAVSRTEDERREKISRLNKILSGEPTAGTPKKPKFLGEPPSERSGKPYRVFEPELTVGTAIEPTYSKSPDLNPDGTLQYEDEPDYLAEDAIALDRESNSILKWTVLSVGVLGLLVAVAVWTGLV</sequence>
<protein>
    <recommendedName>
        <fullName evidence="6">AN1-type domain-containing protein</fullName>
    </recommendedName>
</protein>
<evidence type="ECO:0000256" key="5">
    <source>
        <dbReference type="SAM" id="Phobius"/>
    </source>
</evidence>
<keyword evidence="5" id="KW-1133">Transmembrane helix</keyword>
<evidence type="ECO:0000313" key="13">
    <source>
        <dbReference type="Proteomes" id="UP000027075"/>
    </source>
</evidence>
<keyword evidence="2" id="KW-0863">Zinc-finger</keyword>
<dbReference type="eggNOG" id="arCOG01769">
    <property type="taxonomic scope" value="Archaea"/>
</dbReference>
<evidence type="ECO:0000256" key="2">
    <source>
        <dbReference type="ARBA" id="ARBA00022771"/>
    </source>
</evidence>
<proteinExistence type="predicted"/>
<dbReference type="GeneID" id="95970400"/>
<accession>I3R7G8</accession>
<reference evidence="7 11" key="2">
    <citation type="journal article" date="2012" name="J. Bacteriol.">
        <title>Complete genome sequence of the metabolically versatile halophilic archaeon Haloferax mediterranei, a poly(3-hydroxybutyrate-co-3-hydroxyvalerate) producer.</title>
        <authorList>
            <person name="Han J."/>
            <person name="Zhang F."/>
            <person name="Hou J."/>
            <person name="Liu X."/>
            <person name="Li M."/>
            <person name="Liu H."/>
            <person name="Cai L."/>
            <person name="Zhang B."/>
            <person name="Chen Y."/>
            <person name="Zhou J."/>
            <person name="Hu S."/>
            <person name="Xiang H."/>
        </authorList>
    </citation>
    <scope>NUCLEOTIDE SEQUENCE [LARGE SCALE GENOMIC DNA]</scope>
    <source>
        <strain evidence="11">ATCC 33500 / DSM 1411 / JCM 8866 / NBRC 14739 / NCIMB 2177 / R-4</strain>
        <strain evidence="7">CGMCC 1.2087</strain>
    </source>
</reference>
<dbReference type="Proteomes" id="UP000027075">
    <property type="component" value="Chromosome"/>
</dbReference>
<keyword evidence="3" id="KW-0862">Zinc</keyword>
<dbReference type="RefSeq" id="WP_004059947.1">
    <property type="nucleotide sequence ID" value="NC_017941.2"/>
</dbReference>
<dbReference type="PaxDb" id="523841-HFX_2495"/>
<evidence type="ECO:0000313" key="8">
    <source>
        <dbReference type="EMBL" id="AHZ23553.1"/>
    </source>
</evidence>
<dbReference type="eggNOG" id="arCOG06367">
    <property type="taxonomic scope" value="Archaea"/>
</dbReference>
<evidence type="ECO:0000313" key="10">
    <source>
        <dbReference type="EMBL" id="QCQ76384.1"/>
    </source>
</evidence>
<keyword evidence="12" id="KW-1185">Reference proteome</keyword>
<dbReference type="Pfam" id="PF01428">
    <property type="entry name" value="zf-AN1"/>
    <property type="match status" value="1"/>
</dbReference>
<evidence type="ECO:0000256" key="4">
    <source>
        <dbReference type="SAM" id="MobiDB-lite"/>
    </source>
</evidence>
<keyword evidence="1" id="KW-0479">Metal-binding</keyword>
<reference evidence="9 12" key="3">
    <citation type="journal article" date="2014" name="PLoS Genet.">
        <title>Phylogenetically driven sequencing of extremely halophilic archaea reveals strategies for static and dynamic osmo-response.</title>
        <authorList>
            <person name="Becker E.A."/>
            <person name="Seitzer P.M."/>
            <person name="Tritt A."/>
            <person name="Larsen D."/>
            <person name="Krusor M."/>
            <person name="Yao A.I."/>
            <person name="Wu D."/>
            <person name="Madern D."/>
            <person name="Eisen J.A."/>
            <person name="Darling A.E."/>
            <person name="Facciotti M.T."/>
        </authorList>
    </citation>
    <scope>NUCLEOTIDE SEQUENCE [LARGE SCALE GENOMIC DNA]</scope>
    <source>
        <strain evidence="9">ATCC 33500</strain>
        <strain evidence="12">ATCC 33500 / DSM 1411 / JCM 8866 / NBRC 14739 / NCIMB 2177 / R-4</strain>
    </source>
</reference>
<feature type="domain" description="AN1-type" evidence="6">
    <location>
        <begin position="10"/>
        <end position="48"/>
    </location>
</feature>
<feature type="region of interest" description="Disordered" evidence="4">
    <location>
        <begin position="110"/>
        <end position="136"/>
    </location>
</feature>
<evidence type="ECO:0000313" key="7">
    <source>
        <dbReference type="EMBL" id="AFK20178.1"/>
    </source>
</evidence>
<dbReference type="KEGG" id="hme:HFX_2495"/>
<dbReference type="Gene3D" id="4.10.1110.10">
    <property type="entry name" value="AN1-like Zinc finger"/>
    <property type="match status" value="1"/>
</dbReference>
<dbReference type="GO" id="GO:0008270">
    <property type="term" value="F:zinc ion binding"/>
    <property type="evidence" value="ECO:0007669"/>
    <property type="project" value="UniProtKB-KW"/>
</dbReference>
<evidence type="ECO:0000313" key="12">
    <source>
        <dbReference type="Proteomes" id="UP000011603"/>
    </source>
</evidence>
<reference evidence="8 13" key="4">
    <citation type="submission" date="2014-04" db="EMBL/GenBank/DDBJ databases">
        <title>Transcriptional profiles of Haloferax mediterranei on the basis of nitrogen availability.</title>
        <authorList>
            <person name="Bautista V."/>
        </authorList>
    </citation>
    <scope>NUCLEOTIDE SEQUENCE [LARGE SCALE GENOMIC DNA]</scope>
    <source>
        <strain evidence="8">ATCC 33500</strain>
        <strain evidence="13">ATCC 33500 / DSM 1411 / JCM 8866 / NBRC 14739 / NCIMB 2177 / R-4</strain>
    </source>
</reference>
<dbReference type="EMBL" id="CP001868">
    <property type="protein sequence ID" value="AFK20178.1"/>
    <property type="molecule type" value="Genomic_DNA"/>
</dbReference>
<evidence type="ECO:0000256" key="1">
    <source>
        <dbReference type="ARBA" id="ARBA00022723"/>
    </source>
</evidence>
<dbReference type="Proteomes" id="UP000299011">
    <property type="component" value="Chromosome"/>
</dbReference>
<reference evidence="10 14" key="6">
    <citation type="submission" date="2019-04" db="EMBL/GenBank/DDBJ databases">
        <title>Methylomes of two halophilic Archaea, Haloarcula marismortui and Haloferax mediterranei.</title>
        <authorList>
            <person name="DasSarma S."/>
            <person name="DasSarma P."/>
            <person name="DasSarma S."/>
            <person name="Fomenkov A."/>
            <person name="Vincze T."/>
            <person name="Anton B.P."/>
            <person name="Roberts R.J."/>
        </authorList>
    </citation>
    <scope>NUCLEOTIDE SEQUENCE [LARGE SCALE GENOMIC DNA]</scope>
    <source>
        <strain evidence="10">ATCC 33500</strain>
        <strain evidence="14">ATCC 33500 / DSM 1411 / JCM 8866 / NBRC 14739 / NCIMB 2177 / R-4</strain>
    </source>
</reference>
<dbReference type="EMBL" id="CP039139">
    <property type="protein sequence ID" value="QCQ76384.1"/>
    <property type="molecule type" value="Genomic_DNA"/>
</dbReference>
<evidence type="ECO:0000256" key="3">
    <source>
        <dbReference type="ARBA" id="ARBA00022833"/>
    </source>
</evidence>
<dbReference type="OrthoDB" id="26567at2157"/>